<keyword evidence="8" id="KW-0812">Transmembrane</keyword>
<reference evidence="9" key="2">
    <citation type="submission" date="2020-11" db="EMBL/GenBank/DDBJ databases">
        <authorList>
            <person name="Cecchin M."/>
            <person name="Marcolungo L."/>
            <person name="Rossato M."/>
            <person name="Girolomoni L."/>
            <person name="Cosentino E."/>
            <person name="Cuine S."/>
            <person name="Li-Beisson Y."/>
            <person name="Delledonne M."/>
            <person name="Ballottari M."/>
        </authorList>
    </citation>
    <scope>NUCLEOTIDE SEQUENCE</scope>
    <source>
        <strain evidence="9">211/11P</strain>
        <tissue evidence="9">Whole cell</tissue>
    </source>
</reference>
<comment type="caution">
    <text evidence="9">The sequence shown here is derived from an EMBL/GenBank/DDBJ whole genome shotgun (WGS) entry which is preliminary data.</text>
</comment>
<dbReference type="InterPro" id="IPR001349">
    <property type="entry name" value="Cyt_c_oxidase_su6a"/>
</dbReference>
<dbReference type="EMBL" id="SIDB01000014">
    <property type="protein sequence ID" value="KAI3423927.1"/>
    <property type="molecule type" value="Genomic_DNA"/>
</dbReference>
<sequence length="98" mass="10802">MLGAVRSVARAGRSAGPQARRMATDVIAQMEKEAAHAEKETAKWRVVAFACLPVCAGLAFLTLKNAHPHHRTSPDYPFLMYKVKDFPWGPDPLFGIPK</sequence>
<feature type="compositionally biased region" description="Low complexity" evidence="7">
    <location>
        <begin position="1"/>
        <end position="16"/>
    </location>
</feature>
<evidence type="ECO:0000256" key="3">
    <source>
        <dbReference type="ARBA" id="ARBA00022946"/>
    </source>
</evidence>
<evidence type="ECO:0000256" key="1">
    <source>
        <dbReference type="ARBA" id="ARBA00004273"/>
    </source>
</evidence>
<dbReference type="GO" id="GO:0030234">
    <property type="term" value="F:enzyme regulator activity"/>
    <property type="evidence" value="ECO:0007669"/>
    <property type="project" value="TreeGrafter"/>
</dbReference>
<evidence type="ECO:0000256" key="6">
    <source>
        <dbReference type="RuleBase" id="RU004396"/>
    </source>
</evidence>
<keyword evidence="4" id="KW-0496">Mitochondrion</keyword>
<proteinExistence type="inferred from homology"/>
<feature type="transmembrane region" description="Helical" evidence="8">
    <location>
        <begin position="44"/>
        <end position="63"/>
    </location>
</feature>
<dbReference type="InterPro" id="IPR036418">
    <property type="entry name" value="Cyt_c_oxidase_su6a_sf"/>
</dbReference>
<keyword evidence="5 8" id="KW-0472">Membrane</keyword>
<evidence type="ECO:0000256" key="8">
    <source>
        <dbReference type="SAM" id="Phobius"/>
    </source>
</evidence>
<dbReference type="GO" id="GO:0005743">
    <property type="term" value="C:mitochondrial inner membrane"/>
    <property type="evidence" value="ECO:0007669"/>
    <property type="project" value="UniProtKB-SubCell"/>
</dbReference>
<dbReference type="OrthoDB" id="5947505at2759"/>
<gene>
    <name evidence="9" type="ORF">D9Q98_009761</name>
</gene>
<keyword evidence="3" id="KW-0809">Transit peptide</keyword>
<evidence type="ECO:0000313" key="9">
    <source>
        <dbReference type="EMBL" id="KAI3423927.1"/>
    </source>
</evidence>
<feature type="region of interest" description="Disordered" evidence="7">
    <location>
        <begin position="1"/>
        <end position="21"/>
    </location>
</feature>
<comment type="similarity">
    <text evidence="6">Belongs to the cytochrome c oxidase subunit 6A family.</text>
</comment>
<dbReference type="Proteomes" id="UP001055712">
    <property type="component" value="Unassembled WGS sequence"/>
</dbReference>
<keyword evidence="2" id="KW-0999">Mitochondrion inner membrane</keyword>
<organism evidence="9 10">
    <name type="scientific">Chlorella vulgaris</name>
    <name type="common">Green alga</name>
    <dbReference type="NCBI Taxonomy" id="3077"/>
    <lineage>
        <taxon>Eukaryota</taxon>
        <taxon>Viridiplantae</taxon>
        <taxon>Chlorophyta</taxon>
        <taxon>core chlorophytes</taxon>
        <taxon>Trebouxiophyceae</taxon>
        <taxon>Chlorellales</taxon>
        <taxon>Chlorellaceae</taxon>
        <taxon>Chlorella clade</taxon>
        <taxon>Chlorella</taxon>
    </lineage>
</organism>
<dbReference type="Gene3D" id="4.10.95.10">
    <property type="entry name" value="Cytochrome c oxidase, subunit VIa"/>
    <property type="match status" value="1"/>
</dbReference>
<evidence type="ECO:0000256" key="5">
    <source>
        <dbReference type="ARBA" id="ARBA00023136"/>
    </source>
</evidence>
<keyword evidence="8" id="KW-1133">Transmembrane helix</keyword>
<name>A0A9D4TEY6_CHLVU</name>
<reference evidence="9" key="1">
    <citation type="journal article" date="2019" name="Plant J.">
        <title>Chlorella vulgaris genome assembly and annotation reveals the molecular basis for metabolic acclimation to high light conditions.</title>
        <authorList>
            <person name="Cecchin M."/>
            <person name="Marcolungo L."/>
            <person name="Rossato M."/>
            <person name="Girolomoni L."/>
            <person name="Cosentino E."/>
            <person name="Cuine S."/>
            <person name="Li-Beisson Y."/>
            <person name="Delledonne M."/>
            <person name="Ballottari M."/>
        </authorList>
    </citation>
    <scope>NUCLEOTIDE SEQUENCE</scope>
    <source>
        <strain evidence="9">211/11P</strain>
    </source>
</reference>
<evidence type="ECO:0000256" key="2">
    <source>
        <dbReference type="ARBA" id="ARBA00022792"/>
    </source>
</evidence>
<comment type="subcellular location">
    <subcellularLocation>
        <location evidence="1">Mitochondrion inner membrane</location>
    </subcellularLocation>
</comment>
<accession>A0A9D4TEY6</accession>
<dbReference type="Pfam" id="PF02046">
    <property type="entry name" value="COX6A"/>
    <property type="match status" value="1"/>
</dbReference>
<evidence type="ECO:0000313" key="10">
    <source>
        <dbReference type="Proteomes" id="UP001055712"/>
    </source>
</evidence>
<dbReference type="PANTHER" id="PTHR11504">
    <property type="entry name" value="CYTOCHROME C OXIDASE POLYPEPTIDE VIA"/>
    <property type="match status" value="1"/>
</dbReference>
<keyword evidence="10" id="KW-1185">Reference proteome</keyword>
<dbReference type="SUPFAM" id="SSF81411">
    <property type="entry name" value="Mitochondrial cytochrome c oxidase subunit VIa"/>
    <property type="match status" value="1"/>
</dbReference>
<protein>
    <submittedName>
        <fullName evidence="9">Uncharacterized protein</fullName>
    </submittedName>
</protein>
<dbReference type="PANTHER" id="PTHR11504:SF0">
    <property type="entry name" value="CYTOCHROME C OXIDASE SUBUNIT"/>
    <property type="match status" value="1"/>
</dbReference>
<dbReference type="GO" id="GO:0006123">
    <property type="term" value="P:mitochondrial electron transport, cytochrome c to oxygen"/>
    <property type="evidence" value="ECO:0007669"/>
    <property type="project" value="TreeGrafter"/>
</dbReference>
<evidence type="ECO:0000256" key="4">
    <source>
        <dbReference type="ARBA" id="ARBA00023128"/>
    </source>
</evidence>
<dbReference type="AlphaFoldDB" id="A0A9D4TEY6"/>
<evidence type="ECO:0000256" key="7">
    <source>
        <dbReference type="SAM" id="MobiDB-lite"/>
    </source>
</evidence>